<gene>
    <name evidence="3" type="ORF">SAMN04488059_11247</name>
    <name evidence="2" type="ORF">WH91_10455</name>
</gene>
<organism evidence="3 5">
    <name type="scientific">Devosia psychrophila</name>
    <dbReference type="NCBI Taxonomy" id="728005"/>
    <lineage>
        <taxon>Bacteria</taxon>
        <taxon>Pseudomonadati</taxon>
        <taxon>Pseudomonadota</taxon>
        <taxon>Alphaproteobacteria</taxon>
        <taxon>Hyphomicrobiales</taxon>
        <taxon>Devosiaceae</taxon>
        <taxon>Devosia</taxon>
    </lineage>
</organism>
<reference evidence="3 5" key="2">
    <citation type="submission" date="2016-10" db="EMBL/GenBank/DDBJ databases">
        <authorList>
            <person name="de Groot N.N."/>
        </authorList>
    </citation>
    <scope>NUCLEOTIDE SEQUENCE [LARGE SCALE GENOMIC DNA]</scope>
    <source>
        <strain evidence="3 5">CGMCC 1.10210</strain>
    </source>
</reference>
<dbReference type="RefSeq" id="WP_046170957.1">
    <property type="nucleotide sequence ID" value="NZ_FOMB01000012.1"/>
</dbReference>
<sequence>MRLIAIAAVLLATTPAFADDAVTYRGTLGTHDIVVELTDPDVGTMVGRYSYMAKGGDIPLDTLEDADGTIRLSEEAPCTETTCVSDDSGNISDKPAGALWTLSPPVDGKLTGTWKAKGKAGKALDITLTEIGRRVLPEGTEVSPYGLYTSAAELVFATPDGFTSGTAPYEIAKMDAAMDEGPVETIDGSEYRYVTDPRSKFAFPRVVSLVDGSSPDAANAALAARHAAINYAAFDCLAQVYGGFGGRGDMLGMGAGTLADFDSESIMLTYLSPAVTGWTEGGSTFCQGAYPNNHFDSYTLDTQTGSPLPLGKVFKDWIATANYVDDAPIDQDVALQSPDDYGWQAGQPLIDYVIANRIVSDDVSYESECGINDLIASYLGVRFVEGDKAIFSLVGLPHVSFACGDDLVTVDLADIPELLAPTAKDYFPSLAQ</sequence>
<keyword evidence="4" id="KW-1185">Reference proteome</keyword>
<evidence type="ECO:0000313" key="4">
    <source>
        <dbReference type="Proteomes" id="UP000033519"/>
    </source>
</evidence>
<evidence type="ECO:0000313" key="5">
    <source>
        <dbReference type="Proteomes" id="UP000182258"/>
    </source>
</evidence>
<dbReference type="Proteomes" id="UP000033519">
    <property type="component" value="Unassembled WGS sequence"/>
</dbReference>
<dbReference type="Proteomes" id="UP000182258">
    <property type="component" value="Unassembled WGS sequence"/>
</dbReference>
<name>A0A0F5PXF4_9HYPH</name>
<reference evidence="2 4" key="1">
    <citation type="submission" date="2015-03" db="EMBL/GenBank/DDBJ databases">
        <authorList>
            <person name="Lepp D."/>
            <person name="Hassan Y.I."/>
            <person name="Li X.-Z."/>
            <person name="Zhou T."/>
        </authorList>
    </citation>
    <scope>NUCLEOTIDE SEQUENCE [LARGE SCALE GENOMIC DNA]</scope>
    <source>
        <strain evidence="2 4">Cr7-05</strain>
    </source>
</reference>
<protein>
    <submittedName>
        <fullName evidence="3">Uncharacterized protein</fullName>
    </submittedName>
</protein>
<proteinExistence type="predicted"/>
<dbReference type="OrthoDB" id="7170174at2"/>
<accession>A0A0F5PXF4</accession>
<dbReference type="EMBL" id="LAPV01000113">
    <property type="protein sequence ID" value="KKC33056.1"/>
    <property type="molecule type" value="Genomic_DNA"/>
</dbReference>
<evidence type="ECO:0000313" key="2">
    <source>
        <dbReference type="EMBL" id="KKC33056.1"/>
    </source>
</evidence>
<evidence type="ECO:0000313" key="3">
    <source>
        <dbReference type="EMBL" id="SFC83423.1"/>
    </source>
</evidence>
<dbReference type="AlphaFoldDB" id="A0A0F5PXF4"/>
<dbReference type="EMBL" id="FOMB01000012">
    <property type="protein sequence ID" value="SFC83423.1"/>
    <property type="molecule type" value="Genomic_DNA"/>
</dbReference>
<feature type="chain" id="PRO_5010418709" evidence="1">
    <location>
        <begin position="19"/>
        <end position="432"/>
    </location>
</feature>
<evidence type="ECO:0000256" key="1">
    <source>
        <dbReference type="SAM" id="SignalP"/>
    </source>
</evidence>
<keyword evidence="1" id="KW-0732">Signal</keyword>
<feature type="signal peptide" evidence="1">
    <location>
        <begin position="1"/>
        <end position="18"/>
    </location>
</feature>
<dbReference type="PATRIC" id="fig|728005.3.peg.213"/>
<dbReference type="STRING" id="728005.SAMN04488059_11247"/>